<dbReference type="SMART" id="SM01234">
    <property type="entry name" value="Haemolytic"/>
    <property type="match status" value="1"/>
</dbReference>
<sequence>MAFINTALMTDSILYRIKDGRMTIWKYVNEVPILLIKFYQVFLSPLLGSSCRYYPTCSAYALEAFRTHNFFYAVWLTVWRILRCNPFAKGGFDPVPLRNNDLHGKIKERGNG</sequence>
<evidence type="ECO:0000256" key="1">
    <source>
        <dbReference type="HAMAP-Rule" id="MF_00386"/>
    </source>
</evidence>
<proteinExistence type="inferred from homology"/>
<keyword evidence="1" id="KW-1003">Cell membrane</keyword>
<accession>Q0YPW1</accession>
<comment type="similarity">
    <text evidence="1">Belongs to the UPF0161 family.</text>
</comment>
<protein>
    <recommendedName>
        <fullName evidence="1">Putative membrane protein insertion efficiency factor</fullName>
    </recommendedName>
</protein>
<dbReference type="PANTHER" id="PTHR33383:SF1">
    <property type="entry name" value="MEMBRANE PROTEIN INSERTION EFFICIENCY FACTOR-RELATED"/>
    <property type="match status" value="1"/>
</dbReference>
<comment type="caution">
    <text evidence="2">The sequence shown here is derived from an EMBL/GenBank/DDBJ whole genome shotgun (WGS) entry which is preliminary data.</text>
</comment>
<reference evidence="2 3" key="1">
    <citation type="submission" date="2006-07" db="EMBL/GenBank/DDBJ databases">
        <title>Annotation of the draft genome assembly of Chlorobium ferroxidans DSM 13031.</title>
        <authorList>
            <consortium name="US DOE Joint Genome Institute (JGI-ORNL)"/>
            <person name="Larimer F."/>
            <person name="Land M."/>
            <person name="Hauser L."/>
        </authorList>
    </citation>
    <scope>NUCLEOTIDE SEQUENCE [LARGE SCALE GENOMIC DNA]</scope>
    <source>
        <strain evidence="2 3">DSM 13031</strain>
    </source>
</reference>
<organism evidence="2 3">
    <name type="scientific">Chlorobium ferrooxidans DSM 13031</name>
    <dbReference type="NCBI Taxonomy" id="377431"/>
    <lineage>
        <taxon>Bacteria</taxon>
        <taxon>Pseudomonadati</taxon>
        <taxon>Chlorobiota</taxon>
        <taxon>Chlorobiia</taxon>
        <taxon>Chlorobiales</taxon>
        <taxon>Chlorobiaceae</taxon>
        <taxon>Chlorobium/Pelodictyon group</taxon>
        <taxon>Chlorobium</taxon>
    </lineage>
</organism>
<dbReference type="HAMAP" id="MF_00386">
    <property type="entry name" value="UPF0161_YidD"/>
    <property type="match status" value="1"/>
</dbReference>
<evidence type="ECO:0000313" key="3">
    <source>
        <dbReference type="Proteomes" id="UP000004162"/>
    </source>
</evidence>
<dbReference type="InterPro" id="IPR002696">
    <property type="entry name" value="Membr_insert_effic_factor_YidD"/>
</dbReference>
<dbReference type="GO" id="GO:0005886">
    <property type="term" value="C:plasma membrane"/>
    <property type="evidence" value="ECO:0007669"/>
    <property type="project" value="UniProtKB-SubCell"/>
</dbReference>
<dbReference type="Proteomes" id="UP000004162">
    <property type="component" value="Unassembled WGS sequence"/>
</dbReference>
<keyword evidence="1" id="KW-0472">Membrane</keyword>
<reference evidence="2 3" key="2">
    <citation type="submission" date="2006-07" db="EMBL/GenBank/DDBJ databases">
        <title>Sequencing of the draft genome and assembly of Chlorobium ferroxidans DSM 13031.</title>
        <authorList>
            <consortium name="US DOE Joint Genome Institute (JGI-PGF)"/>
            <person name="Copeland A."/>
            <person name="Lucas S."/>
            <person name="Lapidus A."/>
            <person name="Barry K."/>
            <person name="Glavina del Rio T."/>
            <person name="Dalin E."/>
            <person name="Tice H."/>
            <person name="Bruce D."/>
            <person name="Pitluck S."/>
            <person name="Richardson P."/>
        </authorList>
    </citation>
    <scope>NUCLEOTIDE SEQUENCE [LARGE SCALE GENOMIC DNA]</scope>
    <source>
        <strain evidence="2 3">DSM 13031</strain>
    </source>
</reference>
<dbReference type="EMBL" id="AASE01000023">
    <property type="protein sequence ID" value="EAT58300.1"/>
    <property type="molecule type" value="Genomic_DNA"/>
</dbReference>
<comment type="subcellular location">
    <subcellularLocation>
        <location evidence="1">Cell membrane</location>
        <topology evidence="1">Peripheral membrane protein</topology>
        <orientation evidence="1">Cytoplasmic side</orientation>
    </subcellularLocation>
</comment>
<comment type="function">
    <text evidence="1">Could be involved in insertion of integral membrane proteins into the membrane.</text>
</comment>
<dbReference type="AlphaFoldDB" id="Q0YPW1"/>
<dbReference type="NCBIfam" id="TIGR00278">
    <property type="entry name" value="membrane protein insertion efficiency factor YidD"/>
    <property type="match status" value="1"/>
</dbReference>
<dbReference type="PANTHER" id="PTHR33383">
    <property type="entry name" value="MEMBRANE PROTEIN INSERTION EFFICIENCY FACTOR-RELATED"/>
    <property type="match status" value="1"/>
</dbReference>
<gene>
    <name evidence="2" type="ORF">CferDRAFT_0416</name>
</gene>
<name>Q0YPW1_9CHLB</name>
<dbReference type="Pfam" id="PF01809">
    <property type="entry name" value="YidD"/>
    <property type="match status" value="1"/>
</dbReference>
<keyword evidence="3" id="KW-1185">Reference proteome</keyword>
<evidence type="ECO:0000313" key="2">
    <source>
        <dbReference type="EMBL" id="EAT58300.1"/>
    </source>
</evidence>